<keyword evidence="7" id="KW-0862">Zinc</keyword>
<keyword evidence="5" id="KW-0479">Metal-binding</keyword>
<comment type="subcellular location">
    <subcellularLocation>
        <location evidence="2 14">Nucleus</location>
    </subcellularLocation>
</comment>
<dbReference type="SMART" id="SM00430">
    <property type="entry name" value="HOLI"/>
    <property type="match status" value="1"/>
</dbReference>
<keyword evidence="13 14" id="KW-0539">Nucleus</keyword>
<keyword evidence="6" id="KW-0863">Zinc-finger</keyword>
<keyword evidence="11 14" id="KW-0804">Transcription</keyword>
<evidence type="ECO:0000256" key="3">
    <source>
        <dbReference type="ARBA" id="ARBA00005413"/>
    </source>
</evidence>
<dbReference type="SUPFAM" id="SSF57716">
    <property type="entry name" value="Glucocorticoid receptor-like (DNA-binding domain)"/>
    <property type="match status" value="1"/>
</dbReference>
<dbReference type="GO" id="GO:0042562">
    <property type="term" value="F:hormone binding"/>
    <property type="evidence" value="ECO:0007669"/>
    <property type="project" value="UniProtKB-ARBA"/>
</dbReference>
<feature type="domain" description="Nuclear receptor" evidence="15">
    <location>
        <begin position="225"/>
        <end position="293"/>
    </location>
</feature>
<dbReference type="InterPro" id="IPR035500">
    <property type="entry name" value="NHR-like_dom_sf"/>
</dbReference>
<keyword evidence="10" id="KW-0238">DNA-binding</keyword>
<dbReference type="InterPro" id="IPR028355">
    <property type="entry name" value="ER-beta/gamma"/>
</dbReference>
<dbReference type="GO" id="GO:0005634">
    <property type="term" value="C:nucleus"/>
    <property type="evidence" value="ECO:0007669"/>
    <property type="project" value="UniProtKB-SubCell"/>
</dbReference>
<evidence type="ECO:0000313" key="17">
    <source>
        <dbReference type="Ensembl" id="ENSPNYP00000021721.1"/>
    </source>
</evidence>
<keyword evidence="8 14" id="KW-0805">Transcription regulation</keyword>
<proteinExistence type="inferred from homology"/>
<dbReference type="Gene3D" id="1.10.565.10">
    <property type="entry name" value="Retinoid X Receptor"/>
    <property type="match status" value="1"/>
</dbReference>
<comment type="function">
    <text evidence="1">The steroid hormones and their receptors are involved in the regulation of eukaryotic gene expression and affect cellular proliferation and differentiation in target tissues.</text>
</comment>
<dbReference type="GO" id="GO:0043565">
    <property type="term" value="F:sequence-specific DNA binding"/>
    <property type="evidence" value="ECO:0007669"/>
    <property type="project" value="InterPro"/>
</dbReference>
<evidence type="ECO:0000259" key="16">
    <source>
        <dbReference type="PROSITE" id="PS51843"/>
    </source>
</evidence>
<evidence type="ECO:0000256" key="4">
    <source>
        <dbReference type="ARBA" id="ARBA00022665"/>
    </source>
</evidence>
<evidence type="ECO:0000256" key="5">
    <source>
        <dbReference type="ARBA" id="ARBA00022723"/>
    </source>
</evidence>
<keyword evidence="4" id="KW-0754">Steroid-binding</keyword>
<dbReference type="Pfam" id="PF00104">
    <property type="entry name" value="Hormone_recep"/>
    <property type="match status" value="1"/>
</dbReference>
<dbReference type="FunFam" id="1.10.565.10:FF:000010">
    <property type="entry name" value="Estrogen receptor"/>
    <property type="match status" value="1"/>
</dbReference>
<evidence type="ECO:0000256" key="2">
    <source>
        <dbReference type="ARBA" id="ARBA00004123"/>
    </source>
</evidence>
<dbReference type="GO" id="GO:0005496">
    <property type="term" value="F:steroid binding"/>
    <property type="evidence" value="ECO:0007669"/>
    <property type="project" value="UniProtKB-KW"/>
</dbReference>
<dbReference type="Pfam" id="PF12497">
    <property type="entry name" value="ERbeta_N"/>
    <property type="match status" value="1"/>
</dbReference>
<organism evidence="17">
    <name type="scientific">Pundamilia nyererei</name>
    <dbReference type="NCBI Taxonomy" id="303518"/>
    <lineage>
        <taxon>Eukaryota</taxon>
        <taxon>Metazoa</taxon>
        <taxon>Chordata</taxon>
        <taxon>Craniata</taxon>
        <taxon>Vertebrata</taxon>
        <taxon>Euteleostomi</taxon>
        <taxon>Actinopterygii</taxon>
        <taxon>Neopterygii</taxon>
        <taxon>Teleostei</taxon>
        <taxon>Neoteleostei</taxon>
        <taxon>Acanthomorphata</taxon>
        <taxon>Ovalentaria</taxon>
        <taxon>Cichlomorphae</taxon>
        <taxon>Cichliformes</taxon>
        <taxon>Cichlidae</taxon>
        <taxon>African cichlids</taxon>
        <taxon>Pseudocrenilabrinae</taxon>
        <taxon>Haplochromini</taxon>
        <taxon>Pundamilia</taxon>
    </lineage>
</organism>
<dbReference type="AlphaFoldDB" id="A0A3B4GJW7"/>
<evidence type="ECO:0000259" key="15">
    <source>
        <dbReference type="PROSITE" id="PS51030"/>
    </source>
</evidence>
<feature type="domain" description="NR LBD" evidence="16">
    <location>
        <begin position="326"/>
        <end position="565"/>
    </location>
</feature>
<dbReference type="PANTHER" id="PTHR48092">
    <property type="entry name" value="KNIRPS-RELATED PROTEIN-RELATED"/>
    <property type="match status" value="1"/>
</dbReference>
<reference evidence="17" key="1">
    <citation type="submission" date="2023-09" db="UniProtKB">
        <authorList>
            <consortium name="Ensembl"/>
        </authorList>
    </citation>
    <scope>IDENTIFICATION</scope>
</reference>
<dbReference type="GO" id="GO:0071392">
    <property type="term" value="P:cellular response to estradiol stimulus"/>
    <property type="evidence" value="ECO:0007669"/>
    <property type="project" value="InterPro"/>
</dbReference>
<dbReference type="Gene3D" id="3.30.50.10">
    <property type="entry name" value="Erythroid Transcription Factor GATA-1, subunit A"/>
    <property type="match status" value="1"/>
</dbReference>
<dbReference type="PIRSF" id="PIRSF500102">
    <property type="entry name" value="ER-b"/>
    <property type="match status" value="1"/>
</dbReference>
<evidence type="ECO:0000256" key="13">
    <source>
        <dbReference type="ARBA" id="ARBA00023242"/>
    </source>
</evidence>
<evidence type="ECO:0000256" key="9">
    <source>
        <dbReference type="ARBA" id="ARBA00023121"/>
    </source>
</evidence>
<dbReference type="Pfam" id="PF00105">
    <property type="entry name" value="zf-C4"/>
    <property type="match status" value="1"/>
</dbReference>
<dbReference type="InterPro" id="IPR050200">
    <property type="entry name" value="Nuclear_hormone_rcpt_NR3"/>
</dbReference>
<dbReference type="CDD" id="cd07171">
    <property type="entry name" value="NR_DBD_ER"/>
    <property type="match status" value="1"/>
</dbReference>
<accession>A0A3B4GJW7</accession>
<dbReference type="SMART" id="SM00399">
    <property type="entry name" value="ZnF_C4"/>
    <property type="match status" value="1"/>
</dbReference>
<dbReference type="InterPro" id="IPR000536">
    <property type="entry name" value="Nucl_hrmn_rcpt_lig-bd"/>
</dbReference>
<comment type="similarity">
    <text evidence="3 14">Belongs to the nuclear hormone receptor family. NR3 subfamily.</text>
</comment>
<evidence type="ECO:0000256" key="8">
    <source>
        <dbReference type="ARBA" id="ARBA00023015"/>
    </source>
</evidence>
<dbReference type="GO" id="GO:0030284">
    <property type="term" value="F:nuclear estrogen receptor activity"/>
    <property type="evidence" value="ECO:0007669"/>
    <property type="project" value="InterPro"/>
</dbReference>
<dbReference type="InterPro" id="IPR013088">
    <property type="entry name" value="Znf_NHR/GATA"/>
</dbReference>
<evidence type="ECO:0000256" key="12">
    <source>
        <dbReference type="ARBA" id="ARBA00023170"/>
    </source>
</evidence>
<dbReference type="PRINTS" id="PR00398">
    <property type="entry name" value="STRDHORMONER"/>
</dbReference>
<evidence type="ECO:0000256" key="6">
    <source>
        <dbReference type="ARBA" id="ARBA00022771"/>
    </source>
</evidence>
<dbReference type="PROSITE" id="PS00031">
    <property type="entry name" value="NUCLEAR_REC_DBD_1"/>
    <property type="match status" value="1"/>
</dbReference>
<dbReference type="PROSITE" id="PS51843">
    <property type="entry name" value="NR_LBD"/>
    <property type="match status" value="1"/>
</dbReference>
<evidence type="ECO:0000256" key="10">
    <source>
        <dbReference type="ARBA" id="ARBA00023125"/>
    </source>
</evidence>
<dbReference type="PROSITE" id="PS51030">
    <property type="entry name" value="NUCLEAR_REC_DBD_2"/>
    <property type="match status" value="1"/>
</dbReference>
<dbReference type="InterPro" id="IPR021064">
    <property type="entry name" value="ER-beta-like_N"/>
</dbReference>
<protein>
    <submittedName>
        <fullName evidence="17">Estrogen receptor 2</fullName>
    </submittedName>
</protein>
<dbReference type="FunFam" id="3.30.50.10:FF:000139">
    <property type="entry name" value="Estrogen receptor beta a variant b"/>
    <property type="match status" value="1"/>
</dbReference>
<evidence type="ECO:0000256" key="1">
    <source>
        <dbReference type="ARBA" id="ARBA00003830"/>
    </source>
</evidence>
<name>A0A3B4GJW7_9CICH</name>
<dbReference type="PIRSF" id="PIRSF002527">
    <property type="entry name" value="ER-like_NR"/>
    <property type="match status" value="1"/>
</dbReference>
<dbReference type="GO" id="GO:0008270">
    <property type="term" value="F:zinc ion binding"/>
    <property type="evidence" value="ECO:0007669"/>
    <property type="project" value="UniProtKB-KW"/>
</dbReference>
<sequence>MVDIVNIGICSEFAAVNYFNIVFLPSLLQDPAIREDAIEYPPASNHSFTANTVYSPDMTSSPALDANPLPLLQLEEVDSSKATERVSSPGLLPAMYSPPVGMDSHTICIPSPYTDSNHDYNHGHGPLTFYSPSVLSYTRSPITDSPSSLCPPLSPSAFWPSHTHHNVNVPSLTLHCTQTNLRQNHPQGWAAICCDHCNKLLGKKSEGAEGVKSSSCSSALGKADMHFCAVCHDYASGYHYGVWSCEGCKAFFKRSIQGHNDYICPATNQCTIDKNRRKSCQACRLRKCYEVGMMKCGGFLLIFIRIGIFHDFLSYSRAKIDSVNRSVKEFISRIMEAEPPEIYLMEDLKKPFTETSIMMTLTNLADKELVLMISWAKKIPGFVELSLTDQIHLLKCCWLEILMLGLMWRSVDHPGKLIFSPDVKLSREEGQCVEGIMEIFDMLLAATSRFRELKLQREEYVCLKAMILLNSSLCTSSPQTPEELESRNKLLHLLDSVIDALVWAISKLGLSTQQQTLRLGHLTMLLSHIRHVRYTQNGGSIMSDFLTCFPHCPKASNCHSDLPSSQCTHGPWSTSDAHIPTVGAFGCRQGSAWAL</sequence>
<keyword evidence="12 14" id="KW-0675">Receptor</keyword>
<dbReference type="SUPFAM" id="SSF48508">
    <property type="entry name" value="Nuclear receptor ligand-binding domain"/>
    <property type="match status" value="1"/>
</dbReference>
<keyword evidence="9" id="KW-0446">Lipid-binding</keyword>
<dbReference type="InterPro" id="IPR001628">
    <property type="entry name" value="Znf_hrmn_rcpt"/>
</dbReference>
<dbReference type="PRINTS" id="PR00047">
    <property type="entry name" value="STROIDFINGER"/>
</dbReference>
<evidence type="ECO:0000256" key="11">
    <source>
        <dbReference type="ARBA" id="ARBA00023163"/>
    </source>
</evidence>
<dbReference type="GO" id="GO:0030520">
    <property type="term" value="P:estrogen receptor signaling pathway"/>
    <property type="evidence" value="ECO:0007669"/>
    <property type="project" value="InterPro"/>
</dbReference>
<evidence type="ECO:0000256" key="7">
    <source>
        <dbReference type="ARBA" id="ARBA00022833"/>
    </source>
</evidence>
<dbReference type="GeneTree" id="ENSGT00940000156116"/>
<dbReference type="InterPro" id="IPR001723">
    <property type="entry name" value="Nuclear_hrmn_rcpt"/>
</dbReference>
<dbReference type="Ensembl" id="ENSPNYT00000022249.1">
    <property type="protein sequence ID" value="ENSPNYP00000021721.1"/>
    <property type="gene ID" value="ENSPNYG00000015437.1"/>
</dbReference>
<evidence type="ECO:0000256" key="14">
    <source>
        <dbReference type="PIRNR" id="PIRNR002527"/>
    </source>
</evidence>
<dbReference type="InterPro" id="IPR024178">
    <property type="entry name" value="Est_rcpt/est-rel_rcp"/>
</dbReference>